<dbReference type="AlphaFoldDB" id="A0A4Y2NLJ1"/>
<proteinExistence type="predicted"/>
<organism evidence="2 5">
    <name type="scientific">Araneus ventricosus</name>
    <name type="common">Orbweaver spider</name>
    <name type="synonym">Epeira ventricosa</name>
    <dbReference type="NCBI Taxonomy" id="182803"/>
    <lineage>
        <taxon>Eukaryota</taxon>
        <taxon>Metazoa</taxon>
        <taxon>Ecdysozoa</taxon>
        <taxon>Arthropoda</taxon>
        <taxon>Chelicerata</taxon>
        <taxon>Arachnida</taxon>
        <taxon>Araneae</taxon>
        <taxon>Araneomorphae</taxon>
        <taxon>Entelegynae</taxon>
        <taxon>Araneoidea</taxon>
        <taxon>Araneidae</taxon>
        <taxon>Araneus</taxon>
    </lineage>
</organism>
<dbReference type="InterPro" id="IPR036397">
    <property type="entry name" value="RNaseH_sf"/>
</dbReference>
<evidence type="ECO:0000313" key="5">
    <source>
        <dbReference type="Proteomes" id="UP000499080"/>
    </source>
</evidence>
<dbReference type="EMBL" id="BGPR01009441">
    <property type="protein sequence ID" value="GBN40038.1"/>
    <property type="molecule type" value="Genomic_DNA"/>
</dbReference>
<evidence type="ECO:0000313" key="4">
    <source>
        <dbReference type="EMBL" id="GBN40038.1"/>
    </source>
</evidence>
<dbReference type="OrthoDB" id="6431520at2759"/>
<comment type="caution">
    <text evidence="2">The sequence shown here is derived from an EMBL/GenBank/DDBJ whole genome shotgun (WGS) entry which is preliminary data.</text>
</comment>
<dbReference type="EMBL" id="BGPR01009209">
    <property type="protein sequence ID" value="GBN38606.1"/>
    <property type="molecule type" value="Genomic_DNA"/>
</dbReference>
<dbReference type="GO" id="GO:0003676">
    <property type="term" value="F:nucleic acid binding"/>
    <property type="evidence" value="ECO:0007669"/>
    <property type="project" value="InterPro"/>
</dbReference>
<dbReference type="EMBL" id="BGPR01009205">
    <property type="protein sequence ID" value="GBN38578.1"/>
    <property type="molecule type" value="Genomic_DNA"/>
</dbReference>
<evidence type="ECO:0000313" key="1">
    <source>
        <dbReference type="EMBL" id="GBN38578.1"/>
    </source>
</evidence>
<protein>
    <recommendedName>
        <fullName evidence="6">Mariner Mos1 transposase</fullName>
    </recommendedName>
</protein>
<sequence>MLSDSVIPMHDNIHTARKTQELLPKFKWEVWSHPLYSPDLASNLGSKHLSGAMFSSDSDVKTSAENWGHGFYQGGLNKLVRVQLNA</sequence>
<evidence type="ECO:0008006" key="6">
    <source>
        <dbReference type="Google" id="ProtNLM"/>
    </source>
</evidence>
<keyword evidence="5" id="KW-1185">Reference proteome</keyword>
<gene>
    <name evidence="3" type="ORF">AVEN_215479_1</name>
    <name evidence="1" type="ORF">AVEN_220712_1</name>
    <name evidence="2" type="ORF">AVEN_248219_1</name>
    <name evidence="4" type="ORF">AVEN_45983_1</name>
</gene>
<dbReference type="EMBL" id="BGPR01009440">
    <property type="protein sequence ID" value="GBN40034.1"/>
    <property type="molecule type" value="Genomic_DNA"/>
</dbReference>
<evidence type="ECO:0000313" key="2">
    <source>
        <dbReference type="EMBL" id="GBN38606.1"/>
    </source>
</evidence>
<evidence type="ECO:0000313" key="3">
    <source>
        <dbReference type="EMBL" id="GBN40034.1"/>
    </source>
</evidence>
<dbReference type="Proteomes" id="UP000499080">
    <property type="component" value="Unassembled WGS sequence"/>
</dbReference>
<dbReference type="Gene3D" id="3.30.420.10">
    <property type="entry name" value="Ribonuclease H-like superfamily/Ribonuclease H"/>
    <property type="match status" value="1"/>
</dbReference>
<name>A0A4Y2NLJ1_ARAVE</name>
<reference evidence="2 5" key="1">
    <citation type="journal article" date="2019" name="Sci. Rep.">
        <title>Orb-weaving spider Araneus ventricosus genome elucidates the spidroin gene catalogue.</title>
        <authorList>
            <person name="Kono N."/>
            <person name="Nakamura H."/>
            <person name="Ohtoshi R."/>
            <person name="Moran D.A.P."/>
            <person name="Shinohara A."/>
            <person name="Yoshida Y."/>
            <person name="Fujiwara M."/>
            <person name="Mori M."/>
            <person name="Tomita M."/>
            <person name="Arakawa K."/>
        </authorList>
    </citation>
    <scope>NUCLEOTIDE SEQUENCE [LARGE SCALE GENOMIC DNA]</scope>
</reference>
<accession>A0A4Y2NLJ1</accession>